<dbReference type="Pfam" id="PF01075">
    <property type="entry name" value="Glyco_transf_9"/>
    <property type="match status" value="1"/>
</dbReference>
<sequence length="99" mass="10550">MAIRSLTGKLAFLQAREIVAHAALFVGADGGLMHVAHSTSTPSVSLFSHREPPYLRLTEACHSIGLQCGGNVDTIEPAQIMDAVRQQLTAHRLSPSCAD</sequence>
<protein>
    <submittedName>
        <fullName evidence="1">Glycosyltransferase family 9 protein</fullName>
    </submittedName>
</protein>
<dbReference type="Proteomes" id="UP001596103">
    <property type="component" value="Unassembled WGS sequence"/>
</dbReference>
<proteinExistence type="predicted"/>
<reference evidence="2" key="1">
    <citation type="journal article" date="2019" name="Int. J. Syst. Evol. Microbiol.">
        <title>The Global Catalogue of Microorganisms (GCM) 10K type strain sequencing project: providing services to taxonomists for standard genome sequencing and annotation.</title>
        <authorList>
            <consortium name="The Broad Institute Genomics Platform"/>
            <consortium name="The Broad Institute Genome Sequencing Center for Infectious Disease"/>
            <person name="Wu L."/>
            <person name="Ma J."/>
        </authorList>
    </citation>
    <scope>NUCLEOTIDE SEQUENCE [LARGE SCALE GENOMIC DNA]</scope>
    <source>
        <strain evidence="2">CCUG 56042</strain>
    </source>
</reference>
<comment type="caution">
    <text evidence="1">The sequence shown here is derived from an EMBL/GenBank/DDBJ whole genome shotgun (WGS) entry which is preliminary data.</text>
</comment>
<keyword evidence="2" id="KW-1185">Reference proteome</keyword>
<dbReference type="InterPro" id="IPR002201">
    <property type="entry name" value="Glyco_trans_9"/>
</dbReference>
<dbReference type="EMBL" id="JBHSMP010000019">
    <property type="protein sequence ID" value="MFC5430396.1"/>
    <property type="molecule type" value="Genomic_DNA"/>
</dbReference>
<name>A0ABW0JB94_9BURK</name>
<evidence type="ECO:0000313" key="1">
    <source>
        <dbReference type="EMBL" id="MFC5430396.1"/>
    </source>
</evidence>
<organism evidence="1 2">
    <name type="scientific">Paraburkholderia denitrificans</name>
    <dbReference type="NCBI Taxonomy" id="694025"/>
    <lineage>
        <taxon>Bacteria</taxon>
        <taxon>Pseudomonadati</taxon>
        <taxon>Pseudomonadota</taxon>
        <taxon>Betaproteobacteria</taxon>
        <taxon>Burkholderiales</taxon>
        <taxon>Burkholderiaceae</taxon>
        <taxon>Paraburkholderia</taxon>
    </lineage>
</organism>
<evidence type="ECO:0000313" key="2">
    <source>
        <dbReference type="Proteomes" id="UP001596103"/>
    </source>
</evidence>
<dbReference type="SUPFAM" id="SSF53756">
    <property type="entry name" value="UDP-Glycosyltransferase/glycogen phosphorylase"/>
    <property type="match status" value="1"/>
</dbReference>
<accession>A0ABW0JB94</accession>
<dbReference type="RefSeq" id="WP_377712797.1">
    <property type="nucleotide sequence ID" value="NZ_JBHSMP010000019.1"/>
</dbReference>
<dbReference type="Gene3D" id="3.40.50.2000">
    <property type="entry name" value="Glycogen Phosphorylase B"/>
    <property type="match status" value="1"/>
</dbReference>
<gene>
    <name evidence="1" type="ORF">ACFPTO_16520</name>
</gene>